<keyword evidence="1" id="KW-0507">mRNA processing</keyword>
<keyword evidence="2" id="KW-0862">Zinc</keyword>
<evidence type="ECO:0000259" key="3">
    <source>
        <dbReference type="PROSITE" id="PS50158"/>
    </source>
</evidence>
<keyword evidence="2" id="KW-0863">Zinc-finger</keyword>
<reference evidence="4 5" key="1">
    <citation type="journal article" date="2019" name="Nat. Ecol. Evol.">
        <title>Megaphylogeny resolves global patterns of mushroom evolution.</title>
        <authorList>
            <person name="Varga T."/>
            <person name="Krizsan K."/>
            <person name="Foldi C."/>
            <person name="Dima B."/>
            <person name="Sanchez-Garcia M."/>
            <person name="Sanchez-Ramirez S."/>
            <person name="Szollosi G.J."/>
            <person name="Szarkandi J.G."/>
            <person name="Papp V."/>
            <person name="Albert L."/>
            <person name="Andreopoulos W."/>
            <person name="Angelini C."/>
            <person name="Antonin V."/>
            <person name="Barry K.W."/>
            <person name="Bougher N.L."/>
            <person name="Buchanan P."/>
            <person name="Buyck B."/>
            <person name="Bense V."/>
            <person name="Catcheside P."/>
            <person name="Chovatia M."/>
            <person name="Cooper J."/>
            <person name="Damon W."/>
            <person name="Desjardin D."/>
            <person name="Finy P."/>
            <person name="Geml J."/>
            <person name="Haridas S."/>
            <person name="Hughes K."/>
            <person name="Justo A."/>
            <person name="Karasinski D."/>
            <person name="Kautmanova I."/>
            <person name="Kiss B."/>
            <person name="Kocsube S."/>
            <person name="Kotiranta H."/>
            <person name="LaButti K.M."/>
            <person name="Lechner B.E."/>
            <person name="Liimatainen K."/>
            <person name="Lipzen A."/>
            <person name="Lukacs Z."/>
            <person name="Mihaltcheva S."/>
            <person name="Morgado L.N."/>
            <person name="Niskanen T."/>
            <person name="Noordeloos M.E."/>
            <person name="Ohm R.A."/>
            <person name="Ortiz-Santana B."/>
            <person name="Ovrebo C."/>
            <person name="Racz N."/>
            <person name="Riley R."/>
            <person name="Savchenko A."/>
            <person name="Shiryaev A."/>
            <person name="Soop K."/>
            <person name="Spirin V."/>
            <person name="Szebenyi C."/>
            <person name="Tomsovsky M."/>
            <person name="Tulloss R.E."/>
            <person name="Uehling J."/>
            <person name="Grigoriev I.V."/>
            <person name="Vagvolgyi C."/>
            <person name="Papp T."/>
            <person name="Martin F.M."/>
            <person name="Miettinen O."/>
            <person name="Hibbett D.S."/>
            <person name="Nagy L.G."/>
        </authorList>
    </citation>
    <scope>NUCLEOTIDE SEQUENCE [LARGE SCALE GENOMIC DNA]</scope>
    <source>
        <strain evidence="4 5">CBS 962.96</strain>
    </source>
</reference>
<dbReference type="AlphaFoldDB" id="A0A4S8LPY8"/>
<sequence>LPGGRGLMVFRTPEEVRWLVENDMLDGLAAAMGENISVRPNVFEVVVEFVPVSAQIETEEGRSDIAEVNGLDEKSIVTARWIKPVERRHSKQTVAHAMFLFTDRESANRMIREGMVVNGKQLMVRKSEIDIVQCVKCRGEGHFAADCRSDKVVCGRCKESHRTAECTAGENDLWCVKCGAAGHGAADRNCPMHRRKVEEKKARDPEVKYKYFITDDAATW</sequence>
<dbReference type="EMBL" id="ML179306">
    <property type="protein sequence ID" value="THU91417.1"/>
    <property type="molecule type" value="Genomic_DNA"/>
</dbReference>
<keyword evidence="5" id="KW-1185">Reference proteome</keyword>
<dbReference type="GO" id="GO:0008270">
    <property type="term" value="F:zinc ion binding"/>
    <property type="evidence" value="ECO:0007669"/>
    <property type="project" value="UniProtKB-KW"/>
</dbReference>
<dbReference type="GO" id="GO:0003676">
    <property type="term" value="F:nucleic acid binding"/>
    <property type="evidence" value="ECO:0007669"/>
    <property type="project" value="InterPro"/>
</dbReference>
<name>A0A4S8LPY8_DENBC</name>
<feature type="non-terminal residue" evidence="4">
    <location>
        <position position="1"/>
    </location>
</feature>
<dbReference type="PROSITE" id="PS50158">
    <property type="entry name" value="ZF_CCHC"/>
    <property type="match status" value="1"/>
</dbReference>
<keyword evidence="2" id="KW-0479">Metal-binding</keyword>
<proteinExistence type="predicted"/>
<accession>A0A4S8LPY8</accession>
<gene>
    <name evidence="4" type="ORF">K435DRAFT_629209</name>
</gene>
<dbReference type="SMART" id="SM00343">
    <property type="entry name" value="ZnF_C2HC"/>
    <property type="match status" value="2"/>
</dbReference>
<feature type="non-terminal residue" evidence="4">
    <location>
        <position position="220"/>
    </location>
</feature>
<evidence type="ECO:0000256" key="2">
    <source>
        <dbReference type="PROSITE-ProRule" id="PRU00047"/>
    </source>
</evidence>
<feature type="domain" description="CCHC-type" evidence="3">
    <location>
        <begin position="134"/>
        <end position="149"/>
    </location>
</feature>
<dbReference type="InterPro" id="IPR001878">
    <property type="entry name" value="Znf_CCHC"/>
</dbReference>
<protein>
    <recommendedName>
        <fullName evidence="3">CCHC-type domain-containing protein</fullName>
    </recommendedName>
</protein>
<evidence type="ECO:0000256" key="1">
    <source>
        <dbReference type="ARBA" id="ARBA00022664"/>
    </source>
</evidence>
<dbReference type="Proteomes" id="UP000297245">
    <property type="component" value="Unassembled WGS sequence"/>
</dbReference>
<organism evidence="4 5">
    <name type="scientific">Dendrothele bispora (strain CBS 962.96)</name>
    <dbReference type="NCBI Taxonomy" id="1314807"/>
    <lineage>
        <taxon>Eukaryota</taxon>
        <taxon>Fungi</taxon>
        <taxon>Dikarya</taxon>
        <taxon>Basidiomycota</taxon>
        <taxon>Agaricomycotina</taxon>
        <taxon>Agaricomycetes</taxon>
        <taxon>Agaricomycetidae</taxon>
        <taxon>Agaricales</taxon>
        <taxon>Agaricales incertae sedis</taxon>
        <taxon>Dendrothele</taxon>
    </lineage>
</organism>
<evidence type="ECO:0000313" key="5">
    <source>
        <dbReference type="Proteomes" id="UP000297245"/>
    </source>
</evidence>
<evidence type="ECO:0000313" key="4">
    <source>
        <dbReference type="EMBL" id="THU91417.1"/>
    </source>
</evidence>
<dbReference type="InterPro" id="IPR036875">
    <property type="entry name" value="Znf_CCHC_sf"/>
</dbReference>
<dbReference type="GO" id="GO:0006397">
    <property type="term" value="P:mRNA processing"/>
    <property type="evidence" value="ECO:0007669"/>
    <property type="project" value="UniProtKB-KW"/>
</dbReference>
<dbReference type="OrthoDB" id="2800503at2759"/>
<dbReference type="SUPFAM" id="SSF57756">
    <property type="entry name" value="Retrovirus zinc finger-like domains"/>
    <property type="match status" value="1"/>
</dbReference>